<dbReference type="KEGG" id="acae:HYG86_08120"/>
<organism evidence="2 3">
    <name type="scientific">Alkalicella caledoniensis</name>
    <dbReference type="NCBI Taxonomy" id="2731377"/>
    <lineage>
        <taxon>Bacteria</taxon>
        <taxon>Bacillati</taxon>
        <taxon>Bacillota</taxon>
        <taxon>Clostridia</taxon>
        <taxon>Eubacteriales</taxon>
        <taxon>Proteinivoracaceae</taxon>
        <taxon>Alkalicella</taxon>
    </lineage>
</organism>
<keyword evidence="1" id="KW-0812">Transmembrane</keyword>
<dbReference type="RefSeq" id="WP_213168711.1">
    <property type="nucleotide sequence ID" value="NZ_CP058559.1"/>
</dbReference>
<protein>
    <submittedName>
        <fullName evidence="2">Uncharacterized protein</fullName>
    </submittedName>
</protein>
<dbReference type="Proteomes" id="UP000516160">
    <property type="component" value="Chromosome"/>
</dbReference>
<feature type="transmembrane region" description="Helical" evidence="1">
    <location>
        <begin position="177"/>
        <end position="205"/>
    </location>
</feature>
<reference evidence="2 3" key="1">
    <citation type="submission" date="2020-07" db="EMBL/GenBank/DDBJ databases">
        <title>Alkalicella. sp. LB2 genome.</title>
        <authorList>
            <person name="Postec A."/>
            <person name="Quemeneur M."/>
        </authorList>
    </citation>
    <scope>NUCLEOTIDE SEQUENCE [LARGE SCALE GENOMIC DNA]</scope>
    <source>
        <strain evidence="2 3">LB2</strain>
    </source>
</reference>
<name>A0A7G9W7U2_ALKCA</name>
<evidence type="ECO:0000313" key="2">
    <source>
        <dbReference type="EMBL" id="QNO14754.1"/>
    </source>
</evidence>
<accession>A0A7G9W7U2</accession>
<proteinExistence type="predicted"/>
<keyword evidence="1" id="KW-0472">Membrane</keyword>
<keyword evidence="1" id="KW-1133">Transmembrane helix</keyword>
<evidence type="ECO:0000313" key="3">
    <source>
        <dbReference type="Proteomes" id="UP000516160"/>
    </source>
</evidence>
<dbReference type="AlphaFoldDB" id="A0A7G9W7U2"/>
<evidence type="ECO:0000256" key="1">
    <source>
        <dbReference type="SAM" id="Phobius"/>
    </source>
</evidence>
<dbReference type="EMBL" id="CP058559">
    <property type="protein sequence ID" value="QNO14754.1"/>
    <property type="molecule type" value="Genomic_DNA"/>
</dbReference>
<gene>
    <name evidence="2" type="ORF">HYG86_08120</name>
</gene>
<keyword evidence="3" id="KW-1185">Reference proteome</keyword>
<sequence length="248" mass="27479">MKKLVLIVLTVFILNISLTSLGYAKVSQSIEYLEYNGEHYEVIINGEIGNFSSIEVTNLNNGEKEIFNFNYDSEILNMDSYMNNYKMENDLLTPNNIPDPGGSGGTEVARRGMPGLRYVQYTHSAYIEATNGNTNQRRAGTISFHTGQNNTLFFNQSGFKHHVDEYQKALNYLPPSLLLSVSFLVLTFATGGSIPALIVAIMAVVNFMGLTFSYATAEKVVYHKQQAYGISSGMTPNSSWSYTILGAN</sequence>